<dbReference type="EMBL" id="JAAMPI010001196">
    <property type="protein sequence ID" value="KAF4626224.1"/>
    <property type="molecule type" value="Genomic_DNA"/>
</dbReference>
<feature type="region of interest" description="Disordered" evidence="1">
    <location>
        <begin position="31"/>
        <end position="107"/>
    </location>
</feature>
<evidence type="ECO:0000313" key="2">
    <source>
        <dbReference type="EMBL" id="KAF4626224.1"/>
    </source>
</evidence>
<proteinExistence type="predicted"/>
<name>A0A8H4R9W2_9HELO</name>
<evidence type="ECO:0000256" key="1">
    <source>
        <dbReference type="SAM" id="MobiDB-lite"/>
    </source>
</evidence>
<keyword evidence="3" id="KW-1185">Reference proteome</keyword>
<sequence>MSWLSGTVGAWAYRGEESDKEVNEVGKLLANFRKKSSKESDKKPGKGSDEKSSKELDKKSRKAKVMSYEDIEEARAKRAAKEVIKGKGKRGRKRKSAALEADEPELEPGPEVARMIEAAEPWRAPVVRMI</sequence>
<reference evidence="2 3" key="1">
    <citation type="submission" date="2020-03" db="EMBL/GenBank/DDBJ databases">
        <title>Draft Genome Sequence of Cudoniella acicularis.</title>
        <authorList>
            <person name="Buettner E."/>
            <person name="Kellner H."/>
        </authorList>
    </citation>
    <scope>NUCLEOTIDE SEQUENCE [LARGE SCALE GENOMIC DNA]</scope>
    <source>
        <strain evidence="2 3">DSM 108380</strain>
    </source>
</reference>
<dbReference type="AlphaFoldDB" id="A0A8H4R9W2"/>
<gene>
    <name evidence="2" type="ORF">G7Y89_g11935</name>
</gene>
<feature type="compositionally biased region" description="Basic and acidic residues" evidence="1">
    <location>
        <begin position="37"/>
        <end position="58"/>
    </location>
</feature>
<comment type="caution">
    <text evidence="2">The sequence shown here is derived from an EMBL/GenBank/DDBJ whole genome shotgun (WGS) entry which is preliminary data.</text>
</comment>
<organism evidence="2 3">
    <name type="scientific">Cudoniella acicularis</name>
    <dbReference type="NCBI Taxonomy" id="354080"/>
    <lineage>
        <taxon>Eukaryota</taxon>
        <taxon>Fungi</taxon>
        <taxon>Dikarya</taxon>
        <taxon>Ascomycota</taxon>
        <taxon>Pezizomycotina</taxon>
        <taxon>Leotiomycetes</taxon>
        <taxon>Helotiales</taxon>
        <taxon>Tricladiaceae</taxon>
        <taxon>Cudoniella</taxon>
    </lineage>
</organism>
<accession>A0A8H4R9W2</accession>
<feature type="compositionally biased region" description="Basic and acidic residues" evidence="1">
    <location>
        <begin position="73"/>
        <end position="85"/>
    </location>
</feature>
<feature type="compositionally biased region" description="Basic residues" evidence="1">
    <location>
        <begin position="86"/>
        <end position="96"/>
    </location>
</feature>
<protein>
    <submittedName>
        <fullName evidence="2">Uncharacterized protein</fullName>
    </submittedName>
</protein>
<evidence type="ECO:0000313" key="3">
    <source>
        <dbReference type="Proteomes" id="UP000566819"/>
    </source>
</evidence>
<dbReference type="Proteomes" id="UP000566819">
    <property type="component" value="Unassembled WGS sequence"/>
</dbReference>